<evidence type="ECO:0000313" key="2">
    <source>
        <dbReference type="Proteomes" id="UP000828941"/>
    </source>
</evidence>
<dbReference type="Proteomes" id="UP000828941">
    <property type="component" value="Chromosome 4"/>
</dbReference>
<organism evidence="1 2">
    <name type="scientific">Bauhinia variegata</name>
    <name type="common">Purple orchid tree</name>
    <name type="synonym">Phanera variegata</name>
    <dbReference type="NCBI Taxonomy" id="167791"/>
    <lineage>
        <taxon>Eukaryota</taxon>
        <taxon>Viridiplantae</taxon>
        <taxon>Streptophyta</taxon>
        <taxon>Embryophyta</taxon>
        <taxon>Tracheophyta</taxon>
        <taxon>Spermatophyta</taxon>
        <taxon>Magnoliopsida</taxon>
        <taxon>eudicotyledons</taxon>
        <taxon>Gunneridae</taxon>
        <taxon>Pentapetalae</taxon>
        <taxon>rosids</taxon>
        <taxon>fabids</taxon>
        <taxon>Fabales</taxon>
        <taxon>Fabaceae</taxon>
        <taxon>Cercidoideae</taxon>
        <taxon>Cercideae</taxon>
        <taxon>Bauhiniinae</taxon>
        <taxon>Bauhinia</taxon>
    </lineage>
</organism>
<reference evidence="1 2" key="1">
    <citation type="journal article" date="2022" name="DNA Res.">
        <title>Chromosomal-level genome assembly of the orchid tree Bauhinia variegata (Leguminosae; Cercidoideae) supports the allotetraploid origin hypothesis of Bauhinia.</title>
        <authorList>
            <person name="Zhong Y."/>
            <person name="Chen Y."/>
            <person name="Zheng D."/>
            <person name="Pang J."/>
            <person name="Liu Y."/>
            <person name="Luo S."/>
            <person name="Meng S."/>
            <person name="Qian L."/>
            <person name="Wei D."/>
            <person name="Dai S."/>
            <person name="Zhou R."/>
        </authorList>
    </citation>
    <scope>NUCLEOTIDE SEQUENCE [LARGE SCALE GENOMIC DNA]</scope>
    <source>
        <strain evidence="1">BV-YZ2020</strain>
    </source>
</reference>
<name>A0ACB9PLV7_BAUVA</name>
<accession>A0ACB9PLV7</accession>
<comment type="caution">
    <text evidence="1">The sequence shown here is derived from an EMBL/GenBank/DDBJ whole genome shotgun (WGS) entry which is preliminary data.</text>
</comment>
<proteinExistence type="predicted"/>
<sequence>MSLFSSGGTLDNLGCGGSTISIFWNLDQALMWRVIGCILEVFSREQGFTYGSATRVEATMKVVVRKQNDGDGYLLPLSFKIPSFLESVDRAEPSSRGSCRRHFCVVVSVIICAPDLRRVELYLSS</sequence>
<keyword evidence="2" id="KW-1185">Reference proteome</keyword>
<dbReference type="EMBL" id="CM039429">
    <property type="protein sequence ID" value="KAI4349492.1"/>
    <property type="molecule type" value="Genomic_DNA"/>
</dbReference>
<gene>
    <name evidence="1" type="ORF">L6164_010075</name>
</gene>
<protein>
    <submittedName>
        <fullName evidence="1">Uncharacterized protein</fullName>
    </submittedName>
</protein>
<evidence type="ECO:0000313" key="1">
    <source>
        <dbReference type="EMBL" id="KAI4349492.1"/>
    </source>
</evidence>